<dbReference type="GO" id="GO:0005737">
    <property type="term" value="C:cytoplasm"/>
    <property type="evidence" value="ECO:0007669"/>
    <property type="project" value="TreeGrafter"/>
</dbReference>
<dbReference type="GO" id="GO:1990115">
    <property type="term" value="P:RNA polymerase III assembly"/>
    <property type="evidence" value="ECO:0007669"/>
    <property type="project" value="TreeGrafter"/>
</dbReference>
<gene>
    <name evidence="3" type="ORF">BdWA1_000084</name>
</gene>
<dbReference type="InterPro" id="IPR004127">
    <property type="entry name" value="Prefoldin_subunit_alpha"/>
</dbReference>
<dbReference type="GO" id="GO:1990114">
    <property type="term" value="P:RNA polymerase II core complex assembly"/>
    <property type="evidence" value="ECO:0007669"/>
    <property type="project" value="TreeGrafter"/>
</dbReference>
<comment type="caution">
    <text evidence="3">The sequence shown here is derived from an EMBL/GenBank/DDBJ whole genome shotgun (WGS) entry which is preliminary data.</text>
</comment>
<comment type="similarity">
    <text evidence="1">Belongs to the prefoldin subunit alpha family.</text>
</comment>
<dbReference type="GO" id="GO:0006457">
    <property type="term" value="P:protein folding"/>
    <property type="evidence" value="ECO:0007669"/>
    <property type="project" value="InterPro"/>
</dbReference>
<proteinExistence type="inferred from homology"/>
<dbReference type="SUPFAM" id="SSF46579">
    <property type="entry name" value="Prefoldin"/>
    <property type="match status" value="1"/>
</dbReference>
<sequence length="162" mass="17885">MSTGSEPADAAANKPVNISALSIQELNLLTVKLEEEINQLQSLLRVLTVALERFQESAKALEEFSKSPDQIQVPLTSLVYVPGRIVDPSKVTVAIGAGYYVDMDLERAKDYYARKTRMVEEQIQKLQTIVSGKGRQINQLYTFLDQKLTIAARQGAAQASIS</sequence>
<evidence type="ECO:0000256" key="2">
    <source>
        <dbReference type="SAM" id="Coils"/>
    </source>
</evidence>
<dbReference type="NCBIfam" id="TIGR00293">
    <property type="entry name" value="prefoldin subunit alpha"/>
    <property type="match status" value="1"/>
</dbReference>
<dbReference type="InterPro" id="IPR009053">
    <property type="entry name" value="Prefoldin"/>
</dbReference>
<dbReference type="PANTHER" id="PTHR12674">
    <property type="entry name" value="PREFOLDIN SUBUNIT 5"/>
    <property type="match status" value="1"/>
</dbReference>
<reference evidence="3" key="1">
    <citation type="journal article" date="2023" name="Nat. Microbiol.">
        <title>Babesia duncani multi-omics identifies virulence factors and drug targets.</title>
        <authorList>
            <person name="Singh P."/>
            <person name="Lonardi S."/>
            <person name="Liang Q."/>
            <person name="Vydyam P."/>
            <person name="Khabirova E."/>
            <person name="Fang T."/>
            <person name="Gihaz S."/>
            <person name="Thekkiniath J."/>
            <person name="Munshi M."/>
            <person name="Abel S."/>
            <person name="Ciampossin L."/>
            <person name="Batugedara G."/>
            <person name="Gupta M."/>
            <person name="Lu X.M."/>
            <person name="Lenz T."/>
            <person name="Chakravarty S."/>
            <person name="Cornillot E."/>
            <person name="Hu Y."/>
            <person name="Ma W."/>
            <person name="Gonzalez L.M."/>
            <person name="Sanchez S."/>
            <person name="Estrada K."/>
            <person name="Sanchez-Flores A."/>
            <person name="Montero E."/>
            <person name="Harb O.S."/>
            <person name="Le Roch K.G."/>
            <person name="Mamoun C.B."/>
        </authorList>
    </citation>
    <scope>NUCLEOTIDE SEQUENCE</scope>
    <source>
        <strain evidence="3">WA1</strain>
    </source>
</reference>
<evidence type="ECO:0000256" key="1">
    <source>
        <dbReference type="ARBA" id="ARBA00010048"/>
    </source>
</evidence>
<dbReference type="Gene3D" id="1.10.287.370">
    <property type="match status" value="1"/>
</dbReference>
<dbReference type="KEGG" id="bdw:94334382"/>
<name>A0AAD9PME5_9APIC</name>
<evidence type="ECO:0000313" key="4">
    <source>
        <dbReference type="Proteomes" id="UP001214638"/>
    </source>
</evidence>
<dbReference type="Pfam" id="PF02996">
    <property type="entry name" value="Prefoldin"/>
    <property type="match status" value="1"/>
</dbReference>
<dbReference type="AlphaFoldDB" id="A0AAD9PME5"/>
<dbReference type="Proteomes" id="UP001214638">
    <property type="component" value="Unassembled WGS sequence"/>
</dbReference>
<feature type="coiled-coil region" evidence="2">
    <location>
        <begin position="23"/>
        <end position="57"/>
    </location>
</feature>
<dbReference type="GeneID" id="94334382"/>
<accession>A0AAD9PME5</accession>
<organism evidence="3 4">
    <name type="scientific">Babesia duncani</name>
    <dbReference type="NCBI Taxonomy" id="323732"/>
    <lineage>
        <taxon>Eukaryota</taxon>
        <taxon>Sar</taxon>
        <taxon>Alveolata</taxon>
        <taxon>Apicomplexa</taxon>
        <taxon>Aconoidasida</taxon>
        <taxon>Piroplasmida</taxon>
        <taxon>Babesiidae</taxon>
        <taxon>Babesia</taxon>
    </lineage>
</organism>
<keyword evidence="4" id="KW-1185">Reference proteome</keyword>
<dbReference type="EMBL" id="JALLKP010000001">
    <property type="protein sequence ID" value="KAK2197087.1"/>
    <property type="molecule type" value="Genomic_DNA"/>
</dbReference>
<evidence type="ECO:0000313" key="3">
    <source>
        <dbReference type="EMBL" id="KAK2197087.1"/>
    </source>
</evidence>
<dbReference type="PANTHER" id="PTHR12674:SF2">
    <property type="entry name" value="PREFOLDIN SUBUNIT 5"/>
    <property type="match status" value="1"/>
</dbReference>
<dbReference type="GO" id="GO:0016272">
    <property type="term" value="C:prefoldin complex"/>
    <property type="evidence" value="ECO:0007669"/>
    <property type="project" value="InterPro"/>
</dbReference>
<dbReference type="GO" id="GO:0051082">
    <property type="term" value="F:unfolded protein binding"/>
    <property type="evidence" value="ECO:0007669"/>
    <property type="project" value="InterPro"/>
</dbReference>
<keyword evidence="2" id="KW-0175">Coiled coil</keyword>
<protein>
    <submittedName>
        <fullName evidence="3">Bifunctional Prefoldin alpha-like/Prefoldin alpha subunit</fullName>
    </submittedName>
</protein>
<dbReference type="RefSeq" id="XP_067803929.1">
    <property type="nucleotide sequence ID" value="XM_067945138.1"/>
</dbReference>
<dbReference type="CDD" id="cd23157">
    <property type="entry name" value="Prefoldin_5"/>
    <property type="match status" value="1"/>
</dbReference>
<dbReference type="InterPro" id="IPR011599">
    <property type="entry name" value="PFD_alpha_archaea"/>
</dbReference>
<dbReference type="GO" id="GO:1990113">
    <property type="term" value="P:RNA polymerase I assembly"/>
    <property type="evidence" value="ECO:0007669"/>
    <property type="project" value="TreeGrafter"/>
</dbReference>